<evidence type="ECO:0000256" key="8">
    <source>
        <dbReference type="ARBA" id="ARBA00023163"/>
    </source>
</evidence>
<dbReference type="AlphaFoldDB" id="A0A0A0IEH4"/>
<dbReference type="InterPro" id="IPR011006">
    <property type="entry name" value="CheY-like_superfamily"/>
</dbReference>
<protein>
    <recommendedName>
        <fullName evidence="2">Stage 0 sporulation protein A homolog</fullName>
    </recommendedName>
</protein>
<dbReference type="PANTHER" id="PTHR42713">
    <property type="entry name" value="HISTIDINE KINASE-RELATED"/>
    <property type="match status" value="1"/>
</dbReference>
<proteinExistence type="predicted"/>
<comment type="caution">
    <text evidence="13">The sequence shown here is derived from an EMBL/GenBank/DDBJ whole genome shotgun (WGS) entry which is preliminary data.</text>
</comment>
<evidence type="ECO:0000256" key="5">
    <source>
        <dbReference type="ARBA" id="ARBA00023012"/>
    </source>
</evidence>
<dbReference type="GO" id="GO:0005737">
    <property type="term" value="C:cytoplasm"/>
    <property type="evidence" value="ECO:0007669"/>
    <property type="project" value="UniProtKB-SubCell"/>
</dbReference>
<dbReference type="OrthoDB" id="324626at2"/>
<dbReference type="PROSITE" id="PS00041">
    <property type="entry name" value="HTH_ARAC_FAMILY_1"/>
    <property type="match status" value="1"/>
</dbReference>
<name>A0A0A0IEH4_CLONO</name>
<feature type="domain" description="Response regulatory" evidence="12">
    <location>
        <begin position="3"/>
        <end position="120"/>
    </location>
</feature>
<sequence length="524" mass="61601">MYKLLIVDDEAIEREAIKFFINRSKLRFSKIEEAINGRQAILKTRSFEPDIILMDIKMPGIDGIEATCNIRKFNSRCKIIFLTAVNEFEYAQKAIKLKVDDFVVKPAKEEVLIKILNNTMQELDNINIANGKQIDIENKLYSLKNLYETNMIMAIAMGYIKVDEQSQYFYNQYGKFQNGVCAIVRLEYEKSFKCTEFNKKRIQKRAIQKIKSEFLKHNIKFLIKALNNNIYVLVDTNKYKIDYRCNNLFEEINLVLKRELGVQTCIGVGNIFMKFEDASNSCLEAKIACNHALNHDVIYYKNLSEETIKSNYPFEEEKKLCKSIISGDEQKTRVYIENIMNWIIENEGTPKEMKKKLNQLITVVDRTINRELNLTTMQLGTFYDEIEKINSKSEMIIYFTNTISTICSYIRSLNNNPSEMLIERICLYIDKNYDKDISLDNICSMIGFSKFYFSKIFKQYRHKNFVDYLRDKRMEKSKEYLRNTQLSIKEITMKVGYTDPNYFSSVFKKTQGISPTEYKGKVIN</sequence>
<evidence type="ECO:0000256" key="9">
    <source>
        <dbReference type="ARBA" id="ARBA00024867"/>
    </source>
</evidence>
<dbReference type="GO" id="GO:0000160">
    <property type="term" value="P:phosphorelay signal transduction system"/>
    <property type="evidence" value="ECO:0007669"/>
    <property type="project" value="UniProtKB-KW"/>
</dbReference>
<feature type="domain" description="HTH araC/xylS-type" evidence="11">
    <location>
        <begin position="423"/>
        <end position="521"/>
    </location>
</feature>
<evidence type="ECO:0000256" key="3">
    <source>
        <dbReference type="ARBA" id="ARBA00022490"/>
    </source>
</evidence>
<evidence type="ECO:0000256" key="1">
    <source>
        <dbReference type="ARBA" id="ARBA00004496"/>
    </source>
</evidence>
<evidence type="ECO:0000256" key="4">
    <source>
        <dbReference type="ARBA" id="ARBA00022553"/>
    </source>
</evidence>
<dbReference type="PROSITE" id="PS50110">
    <property type="entry name" value="RESPONSE_REGULATORY"/>
    <property type="match status" value="1"/>
</dbReference>
<dbReference type="SUPFAM" id="SSF46689">
    <property type="entry name" value="Homeodomain-like"/>
    <property type="match status" value="2"/>
</dbReference>
<comment type="function">
    <text evidence="9">May play the central regulatory role in sporulation. It may be an element of the effector pathway responsible for the activation of sporulation genes in response to nutritional stress. Spo0A may act in concert with spo0H (a sigma factor) to control the expression of some genes that are critical to the sporulation process.</text>
</comment>
<dbReference type="RefSeq" id="WP_039252347.1">
    <property type="nucleotide sequence ID" value="NZ_JENJ01000004.1"/>
</dbReference>
<dbReference type="SUPFAM" id="SSF52172">
    <property type="entry name" value="CheY-like"/>
    <property type="match status" value="1"/>
</dbReference>
<keyword evidence="6" id="KW-0805">Transcription regulation</keyword>
<dbReference type="PRINTS" id="PR00032">
    <property type="entry name" value="HTHARAC"/>
</dbReference>
<gene>
    <name evidence="13" type="ORF">Z968_01415</name>
</gene>
<evidence type="ECO:0000259" key="12">
    <source>
        <dbReference type="PROSITE" id="PS50110"/>
    </source>
</evidence>
<evidence type="ECO:0000256" key="6">
    <source>
        <dbReference type="ARBA" id="ARBA00023015"/>
    </source>
</evidence>
<keyword evidence="8" id="KW-0804">Transcription</keyword>
<dbReference type="Pfam" id="PF00072">
    <property type="entry name" value="Response_reg"/>
    <property type="match status" value="1"/>
</dbReference>
<evidence type="ECO:0000256" key="2">
    <source>
        <dbReference type="ARBA" id="ARBA00018672"/>
    </source>
</evidence>
<keyword evidence="3" id="KW-0963">Cytoplasm</keyword>
<dbReference type="Pfam" id="PF12833">
    <property type="entry name" value="HTH_18"/>
    <property type="match status" value="1"/>
</dbReference>
<evidence type="ECO:0000259" key="11">
    <source>
        <dbReference type="PROSITE" id="PS01124"/>
    </source>
</evidence>
<dbReference type="SMART" id="SM00448">
    <property type="entry name" value="REC"/>
    <property type="match status" value="1"/>
</dbReference>
<keyword evidence="5" id="KW-0902">Two-component regulatory system</keyword>
<dbReference type="CDD" id="cd17536">
    <property type="entry name" value="REC_YesN-like"/>
    <property type="match status" value="1"/>
</dbReference>
<dbReference type="EMBL" id="JENJ01000004">
    <property type="protein sequence ID" value="KGM98010.1"/>
    <property type="molecule type" value="Genomic_DNA"/>
</dbReference>
<dbReference type="InterPro" id="IPR018060">
    <property type="entry name" value="HTH_AraC"/>
</dbReference>
<dbReference type="PROSITE" id="PS01124">
    <property type="entry name" value="HTH_ARAC_FAMILY_2"/>
    <property type="match status" value="1"/>
</dbReference>
<keyword evidence="4 10" id="KW-0597">Phosphoprotein</keyword>
<dbReference type="InterPro" id="IPR051552">
    <property type="entry name" value="HptR"/>
</dbReference>
<evidence type="ECO:0000256" key="10">
    <source>
        <dbReference type="PROSITE-ProRule" id="PRU00169"/>
    </source>
</evidence>
<comment type="subcellular location">
    <subcellularLocation>
        <location evidence="1">Cytoplasm</location>
    </subcellularLocation>
</comment>
<keyword evidence="7" id="KW-0238">DNA-binding</keyword>
<accession>A0A0A0IEH4</accession>
<organism evidence="13 14">
    <name type="scientific">Clostridium novyi A str. 4552</name>
    <dbReference type="NCBI Taxonomy" id="1444289"/>
    <lineage>
        <taxon>Bacteria</taxon>
        <taxon>Bacillati</taxon>
        <taxon>Bacillota</taxon>
        <taxon>Clostridia</taxon>
        <taxon>Eubacteriales</taxon>
        <taxon>Clostridiaceae</taxon>
        <taxon>Clostridium</taxon>
    </lineage>
</organism>
<dbReference type="InterPro" id="IPR018062">
    <property type="entry name" value="HTH_AraC-typ_CS"/>
</dbReference>
<evidence type="ECO:0000313" key="13">
    <source>
        <dbReference type="EMBL" id="KGM98010.1"/>
    </source>
</evidence>
<dbReference type="GO" id="GO:0003700">
    <property type="term" value="F:DNA-binding transcription factor activity"/>
    <property type="evidence" value="ECO:0007669"/>
    <property type="project" value="InterPro"/>
</dbReference>
<dbReference type="GO" id="GO:0043565">
    <property type="term" value="F:sequence-specific DNA binding"/>
    <property type="evidence" value="ECO:0007669"/>
    <property type="project" value="InterPro"/>
</dbReference>
<dbReference type="Proteomes" id="UP000030012">
    <property type="component" value="Unassembled WGS sequence"/>
</dbReference>
<dbReference type="PANTHER" id="PTHR42713:SF3">
    <property type="entry name" value="TRANSCRIPTIONAL REGULATORY PROTEIN HPTR"/>
    <property type="match status" value="1"/>
</dbReference>
<dbReference type="SMART" id="SM00342">
    <property type="entry name" value="HTH_ARAC"/>
    <property type="match status" value="1"/>
</dbReference>
<evidence type="ECO:0000313" key="14">
    <source>
        <dbReference type="Proteomes" id="UP000030012"/>
    </source>
</evidence>
<reference evidence="13 14" key="1">
    <citation type="submission" date="2014-01" db="EMBL/GenBank/DDBJ databases">
        <title>Plasmidome dynamics in the species complex Clostridium novyi sensu lato converts strains of independent lineages into distinctly different pathogens.</title>
        <authorList>
            <person name="Skarin H."/>
            <person name="Segerman B."/>
        </authorList>
    </citation>
    <scope>NUCLEOTIDE SEQUENCE [LARGE SCALE GENOMIC DNA]</scope>
    <source>
        <strain evidence="13 14">4552</strain>
    </source>
</reference>
<dbReference type="InterPro" id="IPR001789">
    <property type="entry name" value="Sig_transdc_resp-reg_receiver"/>
</dbReference>
<dbReference type="InterPro" id="IPR009057">
    <property type="entry name" value="Homeodomain-like_sf"/>
</dbReference>
<feature type="modified residue" description="4-aspartylphosphate" evidence="10">
    <location>
        <position position="55"/>
    </location>
</feature>
<dbReference type="Gene3D" id="1.10.10.60">
    <property type="entry name" value="Homeodomain-like"/>
    <property type="match status" value="2"/>
</dbReference>
<evidence type="ECO:0000256" key="7">
    <source>
        <dbReference type="ARBA" id="ARBA00023125"/>
    </source>
</evidence>
<dbReference type="Gene3D" id="3.40.50.2300">
    <property type="match status" value="1"/>
</dbReference>
<dbReference type="InterPro" id="IPR020449">
    <property type="entry name" value="Tscrpt_reg_AraC-type_HTH"/>
</dbReference>